<name>A0AAE4BR58_9BACT</name>
<dbReference type="RefSeq" id="WP_309936878.1">
    <property type="nucleotide sequence ID" value="NZ_AP025305.1"/>
</dbReference>
<feature type="chain" id="PRO_5042059387" description="Transporter" evidence="1">
    <location>
        <begin position="25"/>
        <end position="310"/>
    </location>
</feature>
<proteinExistence type="predicted"/>
<accession>A0AAE4BR58</accession>
<comment type="caution">
    <text evidence="2">The sequence shown here is derived from an EMBL/GenBank/DDBJ whole genome shotgun (WGS) entry which is preliminary data.</text>
</comment>
<sequence length="310" mass="33389">MKTGLSTVLFALLLIFGININASAQGCSDAGICTAPSVSSGAGEEDGFNSSISLELPYGIGDDGVSIFSPTLVGTYAISPKTIAQIKLPFVFASGNLGSVSGLGDITTSLTRELISNTDYKLMATVGVRIGVNNADATENNKPLPMVYQTSLGTTDLLLGISAKYKAWLFALGYQQNLTGENGNEFLMNSPAWVGNEHVSEYPDSRMLNRKPDLMIRIERKFEIGKLNLYAGLLPIFHLGEDEYLDMEGNNMKIEGSSGLTLNANVNLRYRMADNIDLGLNIGAPLIVRETRPDGLTRAFVISPSIKFLF</sequence>
<dbReference type="Proteomes" id="UP001185092">
    <property type="component" value="Unassembled WGS sequence"/>
</dbReference>
<evidence type="ECO:0000313" key="3">
    <source>
        <dbReference type="Proteomes" id="UP001185092"/>
    </source>
</evidence>
<feature type="signal peptide" evidence="1">
    <location>
        <begin position="1"/>
        <end position="24"/>
    </location>
</feature>
<evidence type="ECO:0008006" key="4">
    <source>
        <dbReference type="Google" id="ProtNLM"/>
    </source>
</evidence>
<protein>
    <recommendedName>
        <fullName evidence="4">Transporter</fullName>
    </recommendedName>
</protein>
<evidence type="ECO:0000256" key="1">
    <source>
        <dbReference type="SAM" id="SignalP"/>
    </source>
</evidence>
<organism evidence="2 3">
    <name type="scientific">Aureibacter tunicatorum</name>
    <dbReference type="NCBI Taxonomy" id="866807"/>
    <lineage>
        <taxon>Bacteria</taxon>
        <taxon>Pseudomonadati</taxon>
        <taxon>Bacteroidota</taxon>
        <taxon>Cytophagia</taxon>
        <taxon>Cytophagales</taxon>
        <taxon>Persicobacteraceae</taxon>
        <taxon>Aureibacter</taxon>
    </lineage>
</organism>
<dbReference type="PROSITE" id="PS51257">
    <property type="entry name" value="PROKAR_LIPOPROTEIN"/>
    <property type="match status" value="1"/>
</dbReference>
<gene>
    <name evidence="2" type="ORF">HNQ88_000391</name>
</gene>
<reference evidence="2" key="1">
    <citation type="submission" date="2023-07" db="EMBL/GenBank/DDBJ databases">
        <title>Genomic Encyclopedia of Type Strains, Phase IV (KMG-IV): sequencing the most valuable type-strain genomes for metagenomic binning, comparative biology and taxonomic classification.</title>
        <authorList>
            <person name="Goeker M."/>
        </authorList>
    </citation>
    <scope>NUCLEOTIDE SEQUENCE</scope>
    <source>
        <strain evidence="2">DSM 26174</strain>
    </source>
</reference>
<evidence type="ECO:0000313" key="2">
    <source>
        <dbReference type="EMBL" id="MDR6237415.1"/>
    </source>
</evidence>
<keyword evidence="1" id="KW-0732">Signal</keyword>
<dbReference type="EMBL" id="JAVDQD010000001">
    <property type="protein sequence ID" value="MDR6237415.1"/>
    <property type="molecule type" value="Genomic_DNA"/>
</dbReference>
<keyword evidence="3" id="KW-1185">Reference proteome</keyword>
<dbReference type="AlphaFoldDB" id="A0AAE4BR58"/>